<name>A0A8X6W3X9_TRICX</name>
<comment type="caution">
    <text evidence="1">The sequence shown here is derived from an EMBL/GenBank/DDBJ whole genome shotgun (WGS) entry which is preliminary data.</text>
</comment>
<protein>
    <submittedName>
        <fullName evidence="1">Uncharacterized protein</fullName>
    </submittedName>
</protein>
<gene>
    <name evidence="1" type="ORF">TNCV_2069611</name>
</gene>
<dbReference type="Proteomes" id="UP000887159">
    <property type="component" value="Unassembled WGS sequence"/>
</dbReference>
<organism evidence="1 2">
    <name type="scientific">Trichonephila clavipes</name>
    <name type="common">Golden silk orbweaver</name>
    <name type="synonym">Nephila clavipes</name>
    <dbReference type="NCBI Taxonomy" id="2585209"/>
    <lineage>
        <taxon>Eukaryota</taxon>
        <taxon>Metazoa</taxon>
        <taxon>Ecdysozoa</taxon>
        <taxon>Arthropoda</taxon>
        <taxon>Chelicerata</taxon>
        <taxon>Arachnida</taxon>
        <taxon>Araneae</taxon>
        <taxon>Araneomorphae</taxon>
        <taxon>Entelegynae</taxon>
        <taxon>Araneoidea</taxon>
        <taxon>Nephilidae</taxon>
        <taxon>Trichonephila</taxon>
    </lineage>
</organism>
<sequence length="87" mass="9854">MAKSRLLAAVSNGGFLKDGYVLDPPSPLPDPPFYRTFSTLPTERSKTHLQEMPFLVHRVNLLFPTKSFLFIEGPLKRNKNPIKEELG</sequence>
<dbReference type="AlphaFoldDB" id="A0A8X6W3X9"/>
<accession>A0A8X6W3X9</accession>
<dbReference type="EMBL" id="BMAU01021379">
    <property type="protein sequence ID" value="GFY27341.1"/>
    <property type="molecule type" value="Genomic_DNA"/>
</dbReference>
<reference evidence="1" key="1">
    <citation type="submission" date="2020-08" db="EMBL/GenBank/DDBJ databases">
        <title>Multicomponent nature underlies the extraordinary mechanical properties of spider dragline silk.</title>
        <authorList>
            <person name="Kono N."/>
            <person name="Nakamura H."/>
            <person name="Mori M."/>
            <person name="Yoshida Y."/>
            <person name="Ohtoshi R."/>
            <person name="Malay A.D."/>
            <person name="Moran D.A.P."/>
            <person name="Tomita M."/>
            <person name="Numata K."/>
            <person name="Arakawa K."/>
        </authorList>
    </citation>
    <scope>NUCLEOTIDE SEQUENCE</scope>
</reference>
<evidence type="ECO:0000313" key="1">
    <source>
        <dbReference type="EMBL" id="GFY27341.1"/>
    </source>
</evidence>
<proteinExistence type="predicted"/>
<keyword evidence="2" id="KW-1185">Reference proteome</keyword>
<evidence type="ECO:0000313" key="2">
    <source>
        <dbReference type="Proteomes" id="UP000887159"/>
    </source>
</evidence>